<dbReference type="GO" id="GO:0000978">
    <property type="term" value="F:RNA polymerase II cis-regulatory region sequence-specific DNA binding"/>
    <property type="evidence" value="ECO:0007669"/>
    <property type="project" value="TreeGrafter"/>
</dbReference>
<feature type="DNA-binding region" description="Fork-head" evidence="15">
    <location>
        <begin position="2537"/>
        <end position="2634"/>
    </location>
</feature>
<dbReference type="SMART" id="SM00355">
    <property type="entry name" value="ZnF_C2H2"/>
    <property type="match status" value="2"/>
</dbReference>
<dbReference type="InterPro" id="IPR050998">
    <property type="entry name" value="FOXP"/>
</dbReference>
<keyword evidence="12" id="KW-0804">Transcription</keyword>
<feature type="DNA-binding region" description="Homeobox" evidence="16">
    <location>
        <begin position="1380"/>
        <end position="1439"/>
    </location>
</feature>
<keyword evidence="9" id="KW-0805">Transcription regulation</keyword>
<dbReference type="InterPro" id="IPR013083">
    <property type="entry name" value="Znf_RING/FYVE/PHD"/>
</dbReference>
<dbReference type="SMART" id="SM00184">
    <property type="entry name" value="RING"/>
    <property type="match status" value="1"/>
</dbReference>
<evidence type="ECO:0000256" key="1">
    <source>
        <dbReference type="ARBA" id="ARBA00004123"/>
    </source>
</evidence>
<dbReference type="InterPro" id="IPR036388">
    <property type="entry name" value="WH-like_DNA-bd_sf"/>
</dbReference>
<dbReference type="InterPro" id="IPR035964">
    <property type="entry name" value="I/LWEQ_dom_sf"/>
</dbReference>
<feature type="domain" description="Fork-head" evidence="19">
    <location>
        <begin position="2037"/>
        <end position="2125"/>
    </location>
</feature>
<dbReference type="OrthoDB" id="6123923at2759"/>
<feature type="compositionally biased region" description="Acidic residues" evidence="18">
    <location>
        <begin position="1345"/>
        <end position="1354"/>
    </location>
</feature>
<dbReference type="InterPro" id="IPR001841">
    <property type="entry name" value="Znf_RING"/>
</dbReference>
<dbReference type="Pfam" id="PF00046">
    <property type="entry name" value="Homeodomain"/>
    <property type="match status" value="2"/>
</dbReference>
<evidence type="ECO:0000256" key="7">
    <source>
        <dbReference type="ARBA" id="ARBA00022771"/>
    </source>
</evidence>
<dbReference type="EMBL" id="UYJE01002878">
    <property type="protein sequence ID" value="VDI14555.1"/>
    <property type="molecule type" value="Genomic_DNA"/>
</dbReference>
<dbReference type="Gene3D" id="1.10.10.60">
    <property type="entry name" value="Homeodomain-like"/>
    <property type="match status" value="2"/>
</dbReference>
<dbReference type="InterPro" id="IPR017907">
    <property type="entry name" value="Znf_RING_CS"/>
</dbReference>
<keyword evidence="7 14" id="KW-0863">Zinc-finger</keyword>
<feature type="compositionally biased region" description="Basic and acidic residues" evidence="18">
    <location>
        <begin position="1981"/>
        <end position="1992"/>
    </location>
</feature>
<evidence type="ECO:0000259" key="19">
    <source>
        <dbReference type="PROSITE" id="PS50039"/>
    </source>
</evidence>
<dbReference type="Gene3D" id="3.30.160.60">
    <property type="entry name" value="Classic Zinc Finger"/>
    <property type="match status" value="3"/>
</dbReference>
<dbReference type="InterPro" id="IPR001356">
    <property type="entry name" value="HD"/>
</dbReference>
<dbReference type="InterPro" id="IPR027370">
    <property type="entry name" value="Znf-RING_euk"/>
</dbReference>
<evidence type="ECO:0000256" key="14">
    <source>
        <dbReference type="PROSITE-ProRule" id="PRU00042"/>
    </source>
</evidence>
<feature type="domain" description="Homeobox" evidence="20">
    <location>
        <begin position="1818"/>
        <end position="1878"/>
    </location>
</feature>
<keyword evidence="6" id="KW-0677">Repeat</keyword>
<evidence type="ECO:0000256" key="17">
    <source>
        <dbReference type="RuleBase" id="RU000682"/>
    </source>
</evidence>
<dbReference type="GO" id="GO:0008270">
    <property type="term" value="F:zinc ion binding"/>
    <property type="evidence" value="ECO:0007669"/>
    <property type="project" value="UniProtKB-KW"/>
</dbReference>
<evidence type="ECO:0000259" key="22">
    <source>
        <dbReference type="PROSITE" id="PS50157"/>
    </source>
</evidence>
<comment type="similarity">
    <text evidence="3">Belongs to the krueppel C2H2-type zinc-finger protein family.</text>
</comment>
<dbReference type="PANTHER" id="PTHR45796">
    <property type="entry name" value="FORKHEAD BOX P, ISOFORM C"/>
    <property type="match status" value="1"/>
</dbReference>
<feature type="domain" description="C2H2-type" evidence="22">
    <location>
        <begin position="630"/>
        <end position="657"/>
    </location>
</feature>
<keyword evidence="11 16" id="KW-0371">Homeobox</keyword>
<dbReference type="SUPFAM" id="SSF57667">
    <property type="entry name" value="beta-beta-alpha zinc fingers"/>
    <property type="match status" value="1"/>
</dbReference>
<feature type="domain" description="Fork-head" evidence="19">
    <location>
        <begin position="2537"/>
        <end position="2634"/>
    </location>
</feature>
<evidence type="ECO:0000256" key="18">
    <source>
        <dbReference type="SAM" id="MobiDB-lite"/>
    </source>
</evidence>
<evidence type="ECO:0000259" key="23">
    <source>
        <dbReference type="PROSITE" id="PS50945"/>
    </source>
</evidence>
<evidence type="ECO:0000259" key="20">
    <source>
        <dbReference type="PROSITE" id="PS50071"/>
    </source>
</evidence>
<dbReference type="SMART" id="SM00339">
    <property type="entry name" value="FH"/>
    <property type="match status" value="2"/>
</dbReference>
<feature type="region of interest" description="Disordered" evidence="18">
    <location>
        <begin position="2435"/>
        <end position="2479"/>
    </location>
</feature>
<dbReference type="FunFam" id="3.30.160.60:FF:000446">
    <property type="entry name" value="Zinc finger protein"/>
    <property type="match status" value="1"/>
</dbReference>
<dbReference type="InterPro" id="IPR017970">
    <property type="entry name" value="Homeobox_CS"/>
</dbReference>
<evidence type="ECO:0000256" key="2">
    <source>
        <dbReference type="ARBA" id="ARBA00004496"/>
    </source>
</evidence>
<keyword evidence="5" id="KW-0479">Metal-binding</keyword>
<dbReference type="Pfam" id="PF01608">
    <property type="entry name" value="I_LWEQ"/>
    <property type="match status" value="1"/>
</dbReference>
<dbReference type="InterPro" id="IPR007588">
    <property type="entry name" value="Znf_FLYWCH"/>
</dbReference>
<feature type="region of interest" description="Disordered" evidence="18">
    <location>
        <begin position="1345"/>
        <end position="1383"/>
    </location>
</feature>
<sequence>MANSRQDLVEQLQQRYLECGICSELYDEQNRIPKLLPCLHTLCMACLVGLNSGNKIKCPFCNKSHLIKRGDIANLQKDNTRRDLTCFLQNNTEINCGVCNKTDLNIRICNTCDIDMCVECQRQHKKIFEEHCFENYAAPRLSNGYTCKLTGHDNGHMRYVCKETKCNILICPTCAITGHEGHNIEDIESVITNEKEFLSYLIERLKDRIARAELFKDTPFPCYNRITTKLFQEDIRHINNFILNRVSSELEELLKLKDEQIQYLLNAENILQSFVWHARDCCEFSEQILQSSNQKTFFVLEQAMKEKICDHLNMKMDEMIQKDIHLGQELAEKAKQFTDILYLVSLNKSFRRGLRKISRFPLFHSAIEGIEFIEQTTQYISTVHIVTFLALLCTVLTTTVYVFADEIPHLWLGSDIVPDLHFIFNNSPYLFPCRSFDNKTVSSKPYSSGFICSDRRYKFKGIFGNTSFKNDHEYELEISVKIEGIKQGIHDDMVIFEIGLSRNKVHDSYSYENTENTWVVYGVNCGTDLCLQYNDRISPYIQRIKHDKESGLLETRLALRLEPKTKSLQVSLNSSTITYTFTNVSAAEGELWPIFGIYRNDSFISVSIISSDPSVVTFDASTLFPDCRPFICDTCGQGFKHNHHMKEHMRIHTGEKPYQCKHCFRRFSHSGSFSQHKNNICIQSRTNEYEGEKVPPITARDLKKIYQSELMNPFTPNGLFNKVQFEVRLHFDRHYEFTSDMSEMTKSSFEIINDSKENLQFVRRAENEMKSEENQIVIYELPESPYCPVQSFKKYIGALDPSNDALWQVPRNSVKTDDLVWYDGTADIDSLLTFMTDLSHKCKLSKVYSNRSITETNVASVIDTITKCCSTPTIMTRLSVPGVLKNVMTSSECKKKVKIHTEKSQQETESNNSTVSNIRITDVQQVSEGTYNRTDMSSELMCPEITSVKLEVARTYSSTSTHPEATHVTPELTTTLNNMVMGPAVTPVKLEVVEAWNSTVLSPKTTNVTPELAGTWNSAVTYNEFSQVRPDLAQTWNRIDLNPEITFERPDLAGTFNSSTVGDSEIIPVKLEAVETWNKSVTPSEITHVHPELTGALHGTIKSPYLMHARPGALNSTITSPEIINARTELMKARINTFSSPENMYEPSMPAGDVQIVDSTSRILCGSHQNETKAKKDVCSLSTESKDNVPLYKKVMEFVSSDNVAEGADSTILCHKESIEQKKNPTRESSQTYFTKKQIEILESHLINGRNPDFKILDVAREAGISLQAAVIWFQNAEADATYQQGVKILDQQSCVSESDETLHSRNVVKTGTEARVGTVNQSLEYEDNSVPLHMEVEELILSDSFEEEEENDSETGLVSPETDFTEKTKSGGTRNKHSRRGQRTLFREYQLQALKFHFLRDQMPHTDTLIEIANSIGISEQVARVWFQNARAKKRRELKTKEKRRNFIRNRNFDINTKFKGQQNKLPNLDCSNSSMYMYEADKVDNSNQFGYQYQTKISDKPLDIMSVVTIKTEPEDIGESEKDSLIEIVDDSLPCLRSGGQDILYNSLQNEDKGYQSMECRVVPEHMKVEEFISSDQFDKKALPSLNKESTTKPAEVKVTEELIITDIREKEIGDTVDKEMESVTLAIHTADTRIGEIIGKTNSINMKDKENILDSCADLIQAIKILMKKTIELEREIVAQGRAKSSQNEFYKNSHRWTERLLSITRSVGLGVTALIEAADKLVSGEGNSGKLIAYSKEIALCTAQLVVALEVKLERRSKKRETLSEASNRVIQNVGIIVGLAQEGLKDFGEQDIPLPGTSGINISIRDTTTKPQIGKTHFRTYFNPEQLKLLQSIFLLIPFPNTDTVIDIAKQCGLRKQVVQSWFRNARARSKKENWTDEQQVDQQNGAVDEDELFIDEDDDGKEEHILNEPICDKASNSPVTIKIEPDLNDKVETQTPEFITPDDQESSSRSLTRFIQTSQSETGTEDTVSSSDAVVEMKPEVKDDVNLKITSHQSPDNSQKDESEQTTLFYENHRYQIIPKKKKKNFKRKDRPPFTYASLVRQAIIESPKRQLSTSDIYSWTLRTFKHYETEAHILTMKNNIRHALTAHDCFVRLPSDNQGVWAVDEELFDKMKKPHRKLDADDVYLFTRTAPIKTYELNNCTDQTSLEPAVTITGVHCVVEHKQNEPFVSNTAEEPTMLDPSVSNTADEPTVLEPLYLNSTVKHTQPVLNTTDKQTSFEPAVTIITGVELKQYEPFASNTADEPTVLDSSVLNSTVKQTTLLPAVINASSEQTSLKQLNTVADPNTDITATSQNEKNKEQKRLVDLMSWKVPSMGKTQQLKYVKNKFGRASLILGGYRYSAKTKRNNRIYWRCAEPTCKATVNTHEGHLVKVGTPHNHRANQTGRNEPPGQSQDSHLSENESVSEELEPLEGQDVPLHLECENVFSVDSDDEQDQFGSTNLNCDDNSINTHRNSISSRSHDNKPVHLGSHDFQISSPRSCDLDNCESSASHDNASGLLESHGMEEEFYTSVEEEHIFSVRKPRRVYVRRPPQPFTYASLIRKAIVDSPNQNLTLSEIYQWLLNAYSYNQTDDITTMKNNARQVLSYHKCFVRVINEKNEGVWTVDEKEFDKLKAPHTRLVGCFTKRSSKSVNDPNSGIKNAKHQTEQNEHLYQESPEAAIDCIVDECKEVLSRKAGEPEPVQKLQNLVNSNYYKCNC</sequence>
<dbReference type="InterPro" id="IPR013087">
    <property type="entry name" value="Znf_C2H2_type"/>
</dbReference>
<protein>
    <submittedName>
        <fullName evidence="24">Huntingtin interacting protein 1</fullName>
    </submittedName>
</protein>
<feature type="DNA-binding region" description="Homeobox" evidence="16">
    <location>
        <begin position="1820"/>
        <end position="1879"/>
    </location>
</feature>
<accession>A0A8B6D692</accession>
<dbReference type="Pfam" id="PF00250">
    <property type="entry name" value="Forkhead"/>
    <property type="match status" value="2"/>
</dbReference>
<evidence type="ECO:0000256" key="16">
    <source>
        <dbReference type="PROSITE-ProRule" id="PRU00108"/>
    </source>
</evidence>
<dbReference type="CDD" id="cd00086">
    <property type="entry name" value="homeodomain"/>
    <property type="match status" value="2"/>
</dbReference>
<dbReference type="SUPFAM" id="SSF57845">
    <property type="entry name" value="B-box zinc-binding domain"/>
    <property type="match status" value="1"/>
</dbReference>
<comment type="caution">
    <text evidence="24">The sequence shown here is derived from an EMBL/GenBank/DDBJ whole genome shotgun (WGS) entry which is preliminary data.</text>
</comment>
<evidence type="ECO:0000256" key="8">
    <source>
        <dbReference type="ARBA" id="ARBA00022833"/>
    </source>
</evidence>
<evidence type="ECO:0000256" key="15">
    <source>
        <dbReference type="PROSITE-ProRule" id="PRU00089"/>
    </source>
</evidence>
<dbReference type="GO" id="GO:0001227">
    <property type="term" value="F:DNA-binding transcription repressor activity, RNA polymerase II-specific"/>
    <property type="evidence" value="ECO:0007669"/>
    <property type="project" value="TreeGrafter"/>
</dbReference>
<keyword evidence="10 16" id="KW-0238">DNA-binding</keyword>
<keyword evidence="4" id="KW-0963">Cytoplasm</keyword>
<evidence type="ECO:0000313" key="24">
    <source>
        <dbReference type="EMBL" id="VDI14555.1"/>
    </source>
</evidence>
<feature type="domain" description="Homeobox" evidence="20">
    <location>
        <begin position="1378"/>
        <end position="1438"/>
    </location>
</feature>
<dbReference type="InterPro" id="IPR001766">
    <property type="entry name" value="Fork_head_dom"/>
</dbReference>
<feature type="region of interest" description="Disordered" evidence="18">
    <location>
        <begin position="2378"/>
        <end position="2415"/>
    </location>
</feature>
<dbReference type="PROSITE" id="PS50071">
    <property type="entry name" value="HOMEOBOX_2"/>
    <property type="match status" value="2"/>
</dbReference>
<feature type="compositionally biased region" description="Polar residues" evidence="18">
    <location>
        <begin position="2441"/>
        <end position="2463"/>
    </location>
</feature>
<dbReference type="PROSITE" id="PS50039">
    <property type="entry name" value="FORK_HEAD_3"/>
    <property type="match status" value="2"/>
</dbReference>
<dbReference type="Gene3D" id="1.20.1410.10">
    <property type="entry name" value="I/LWEQ domain"/>
    <property type="match status" value="1"/>
</dbReference>
<dbReference type="InterPro" id="IPR036390">
    <property type="entry name" value="WH_DNA-bd_sf"/>
</dbReference>
<dbReference type="PROSITE" id="PS50157">
    <property type="entry name" value="ZINC_FINGER_C2H2_2"/>
    <property type="match status" value="2"/>
</dbReference>
<dbReference type="SUPFAM" id="SSF46785">
    <property type="entry name" value="Winged helix' DNA-binding domain"/>
    <property type="match status" value="2"/>
</dbReference>
<feature type="domain" description="RING-type" evidence="21">
    <location>
        <begin position="19"/>
        <end position="62"/>
    </location>
</feature>
<keyword evidence="8" id="KW-0862">Zinc</keyword>
<gene>
    <name evidence="24" type="ORF">MGAL_10B093870</name>
</gene>
<dbReference type="SUPFAM" id="SSF109885">
    <property type="entry name" value="I/LWEQ domain"/>
    <property type="match status" value="1"/>
</dbReference>
<dbReference type="Pfam" id="PF13445">
    <property type="entry name" value="zf-RING_UBOX"/>
    <property type="match status" value="1"/>
</dbReference>
<evidence type="ECO:0000256" key="6">
    <source>
        <dbReference type="ARBA" id="ARBA00022737"/>
    </source>
</evidence>
<dbReference type="GO" id="GO:0005634">
    <property type="term" value="C:nucleus"/>
    <property type="evidence" value="ECO:0007669"/>
    <property type="project" value="UniProtKB-SubCell"/>
</dbReference>
<dbReference type="SMART" id="SM00307">
    <property type="entry name" value="ILWEQ"/>
    <property type="match status" value="1"/>
</dbReference>
<dbReference type="PRINTS" id="PR00053">
    <property type="entry name" value="FORKHEAD"/>
</dbReference>
<dbReference type="InterPro" id="IPR002558">
    <property type="entry name" value="ILWEQ_dom"/>
</dbReference>
<evidence type="ECO:0000256" key="3">
    <source>
        <dbReference type="ARBA" id="ARBA00006991"/>
    </source>
</evidence>
<dbReference type="FunFam" id="3.30.160.60:FF:001370">
    <property type="entry name" value="Zinc finger protein"/>
    <property type="match status" value="1"/>
</dbReference>
<dbReference type="GO" id="GO:0003779">
    <property type="term" value="F:actin binding"/>
    <property type="evidence" value="ECO:0007669"/>
    <property type="project" value="InterPro"/>
</dbReference>
<comment type="subcellular location">
    <subcellularLocation>
        <location evidence="2">Cytoplasm</location>
    </subcellularLocation>
    <subcellularLocation>
        <location evidence="1 16 17">Nucleus</location>
    </subcellularLocation>
</comment>
<dbReference type="Proteomes" id="UP000596742">
    <property type="component" value="Unassembled WGS sequence"/>
</dbReference>
<dbReference type="PROSITE" id="PS00027">
    <property type="entry name" value="HOMEOBOX_1"/>
    <property type="match status" value="1"/>
</dbReference>
<evidence type="ECO:0000256" key="11">
    <source>
        <dbReference type="ARBA" id="ARBA00023155"/>
    </source>
</evidence>
<dbReference type="SUPFAM" id="SSF57850">
    <property type="entry name" value="RING/U-box"/>
    <property type="match status" value="1"/>
</dbReference>
<dbReference type="Pfam" id="PF04500">
    <property type="entry name" value="FLYWCH"/>
    <property type="match status" value="1"/>
</dbReference>
<dbReference type="PROSITE" id="PS50945">
    <property type="entry name" value="I_LWEQ"/>
    <property type="match status" value="1"/>
</dbReference>
<feature type="region of interest" description="Disordered" evidence="18">
    <location>
        <begin position="1931"/>
        <end position="2010"/>
    </location>
</feature>
<feature type="compositionally biased region" description="Polar residues" evidence="18">
    <location>
        <begin position="1994"/>
        <end position="2003"/>
    </location>
</feature>
<dbReference type="PROSITE" id="PS00518">
    <property type="entry name" value="ZF_RING_1"/>
    <property type="match status" value="1"/>
</dbReference>
<dbReference type="PROSITE" id="PS00028">
    <property type="entry name" value="ZINC_FINGER_C2H2_1"/>
    <property type="match status" value="1"/>
</dbReference>
<dbReference type="PANTHER" id="PTHR45796:SF4">
    <property type="entry name" value="FORKHEAD BOX P, ISOFORM C"/>
    <property type="match status" value="1"/>
</dbReference>
<evidence type="ECO:0000256" key="9">
    <source>
        <dbReference type="ARBA" id="ARBA00023015"/>
    </source>
</evidence>
<evidence type="ECO:0000256" key="10">
    <source>
        <dbReference type="ARBA" id="ARBA00023125"/>
    </source>
</evidence>
<dbReference type="InterPro" id="IPR009057">
    <property type="entry name" value="Homeodomain-like_sf"/>
</dbReference>
<evidence type="ECO:0000256" key="4">
    <source>
        <dbReference type="ARBA" id="ARBA00022490"/>
    </source>
</evidence>
<evidence type="ECO:0000259" key="21">
    <source>
        <dbReference type="PROSITE" id="PS50089"/>
    </source>
</evidence>
<dbReference type="GO" id="GO:0005737">
    <property type="term" value="C:cytoplasm"/>
    <property type="evidence" value="ECO:0007669"/>
    <property type="project" value="UniProtKB-SubCell"/>
</dbReference>
<dbReference type="SUPFAM" id="SSF46689">
    <property type="entry name" value="Homeodomain-like"/>
    <property type="match status" value="2"/>
</dbReference>
<dbReference type="Gene3D" id="1.10.10.10">
    <property type="entry name" value="Winged helix-like DNA-binding domain superfamily/Winged helix DNA-binding domain"/>
    <property type="match status" value="2"/>
</dbReference>
<evidence type="ECO:0000256" key="13">
    <source>
        <dbReference type="ARBA" id="ARBA00023242"/>
    </source>
</evidence>
<dbReference type="PROSITE" id="PS50089">
    <property type="entry name" value="ZF_RING_2"/>
    <property type="match status" value="1"/>
</dbReference>
<dbReference type="InterPro" id="IPR036236">
    <property type="entry name" value="Znf_C2H2_sf"/>
</dbReference>
<keyword evidence="25" id="KW-1185">Reference proteome</keyword>
<evidence type="ECO:0000256" key="5">
    <source>
        <dbReference type="ARBA" id="ARBA00022723"/>
    </source>
</evidence>
<feature type="domain" description="C2H2-type" evidence="22">
    <location>
        <begin position="658"/>
        <end position="690"/>
    </location>
</feature>
<proteinExistence type="inferred from homology"/>
<evidence type="ECO:0000313" key="25">
    <source>
        <dbReference type="Proteomes" id="UP000596742"/>
    </source>
</evidence>
<reference evidence="24" key="1">
    <citation type="submission" date="2018-11" db="EMBL/GenBank/DDBJ databases">
        <authorList>
            <person name="Alioto T."/>
            <person name="Alioto T."/>
        </authorList>
    </citation>
    <scope>NUCLEOTIDE SEQUENCE</scope>
</reference>
<feature type="DNA-binding region" description="Fork-head" evidence="15">
    <location>
        <begin position="2037"/>
        <end position="2125"/>
    </location>
</feature>
<evidence type="ECO:0000256" key="12">
    <source>
        <dbReference type="ARBA" id="ARBA00023163"/>
    </source>
</evidence>
<dbReference type="Gene3D" id="3.30.40.10">
    <property type="entry name" value="Zinc/RING finger domain, C3HC4 (zinc finger)"/>
    <property type="match status" value="1"/>
</dbReference>
<feature type="compositionally biased region" description="Polar residues" evidence="18">
    <location>
        <begin position="1953"/>
        <end position="1978"/>
    </location>
</feature>
<keyword evidence="13 16" id="KW-0539">Nucleus</keyword>
<name>A0A8B6D692_MYTGA</name>
<dbReference type="Gene3D" id="2.20.25.240">
    <property type="match status" value="1"/>
</dbReference>
<feature type="compositionally biased region" description="Polar residues" evidence="18">
    <location>
        <begin position="2386"/>
        <end position="2401"/>
    </location>
</feature>
<feature type="domain" description="I/LWEQ" evidence="23">
    <location>
        <begin position="1607"/>
        <end position="1845"/>
    </location>
</feature>
<dbReference type="SMART" id="SM00389">
    <property type="entry name" value="HOX"/>
    <property type="match status" value="3"/>
</dbReference>
<organism evidence="24 25">
    <name type="scientific">Mytilus galloprovincialis</name>
    <name type="common">Mediterranean mussel</name>
    <dbReference type="NCBI Taxonomy" id="29158"/>
    <lineage>
        <taxon>Eukaryota</taxon>
        <taxon>Metazoa</taxon>
        <taxon>Spiralia</taxon>
        <taxon>Lophotrochozoa</taxon>
        <taxon>Mollusca</taxon>
        <taxon>Bivalvia</taxon>
        <taxon>Autobranchia</taxon>
        <taxon>Pteriomorphia</taxon>
        <taxon>Mytilida</taxon>
        <taxon>Mytiloidea</taxon>
        <taxon>Mytilidae</taxon>
        <taxon>Mytilinae</taxon>
        <taxon>Mytilus</taxon>
    </lineage>
</organism>